<dbReference type="Proteomes" id="UP000823749">
    <property type="component" value="Chromosome 6"/>
</dbReference>
<evidence type="ECO:0000256" key="11">
    <source>
        <dbReference type="ARBA" id="ARBA00048679"/>
    </source>
</evidence>
<comment type="subcellular location">
    <subcellularLocation>
        <location evidence="1">Nucleus</location>
    </subcellularLocation>
</comment>
<evidence type="ECO:0000256" key="10">
    <source>
        <dbReference type="ARBA" id="ARBA00047899"/>
    </source>
</evidence>
<evidence type="ECO:0000256" key="12">
    <source>
        <dbReference type="SAM" id="MobiDB-lite"/>
    </source>
</evidence>
<keyword evidence="9" id="KW-0539">Nucleus</keyword>
<evidence type="ECO:0000256" key="5">
    <source>
        <dbReference type="ARBA" id="ARBA00022679"/>
    </source>
</evidence>
<dbReference type="GO" id="GO:0004674">
    <property type="term" value="F:protein serine/threonine kinase activity"/>
    <property type="evidence" value="ECO:0007669"/>
    <property type="project" value="UniProtKB-KW"/>
</dbReference>
<keyword evidence="7" id="KW-0418">Kinase</keyword>
<keyword evidence="5" id="KW-0808">Transferase</keyword>
<dbReference type="Gene3D" id="1.10.510.10">
    <property type="entry name" value="Transferase(Phosphotransferase) domain 1"/>
    <property type="match status" value="1"/>
</dbReference>
<dbReference type="InterPro" id="IPR000719">
    <property type="entry name" value="Prot_kinase_dom"/>
</dbReference>
<keyword evidence="8" id="KW-0067">ATP-binding</keyword>
<dbReference type="EMBL" id="JACTNZ010000006">
    <property type="protein sequence ID" value="KAG5545752.1"/>
    <property type="molecule type" value="Genomic_DNA"/>
</dbReference>
<accession>A0AAV6K004</accession>
<feature type="region of interest" description="Disordered" evidence="12">
    <location>
        <begin position="97"/>
        <end position="119"/>
    </location>
</feature>
<dbReference type="InterPro" id="IPR019148">
    <property type="entry name" value="Nuclear_protein_DGCR14_ESS-2"/>
</dbReference>
<dbReference type="FunFam" id="3.30.200.20:FF:000075">
    <property type="entry name" value="Probable serine/threonine-protein kinase WNK1"/>
    <property type="match status" value="1"/>
</dbReference>
<reference evidence="14 15" key="1">
    <citation type="submission" date="2020-08" db="EMBL/GenBank/DDBJ databases">
        <title>Plant Genome Project.</title>
        <authorList>
            <person name="Zhang R.-G."/>
        </authorList>
    </citation>
    <scope>NUCLEOTIDE SEQUENCE [LARGE SCALE GENOMIC DNA]</scope>
    <source>
        <strain evidence="14">WSP0</strain>
        <tissue evidence="14">Leaf</tissue>
    </source>
</reference>
<feature type="region of interest" description="Disordered" evidence="12">
    <location>
        <begin position="455"/>
        <end position="493"/>
    </location>
</feature>
<dbReference type="Gene3D" id="3.30.200.20">
    <property type="entry name" value="Phosphorylase Kinase, domain 1"/>
    <property type="match status" value="1"/>
</dbReference>
<evidence type="ECO:0000256" key="1">
    <source>
        <dbReference type="ARBA" id="ARBA00004123"/>
    </source>
</evidence>
<evidence type="ECO:0000256" key="9">
    <source>
        <dbReference type="ARBA" id="ARBA00023242"/>
    </source>
</evidence>
<comment type="catalytic activity">
    <reaction evidence="10">
        <text>L-threonyl-[protein] + ATP = O-phospho-L-threonyl-[protein] + ADP + H(+)</text>
        <dbReference type="Rhea" id="RHEA:46608"/>
        <dbReference type="Rhea" id="RHEA-COMP:11060"/>
        <dbReference type="Rhea" id="RHEA-COMP:11605"/>
        <dbReference type="ChEBI" id="CHEBI:15378"/>
        <dbReference type="ChEBI" id="CHEBI:30013"/>
        <dbReference type="ChEBI" id="CHEBI:30616"/>
        <dbReference type="ChEBI" id="CHEBI:61977"/>
        <dbReference type="ChEBI" id="CHEBI:456216"/>
        <dbReference type="EC" id="2.7.11.1"/>
    </reaction>
</comment>
<feature type="compositionally biased region" description="Basic and acidic residues" evidence="12">
    <location>
        <begin position="386"/>
        <end position="406"/>
    </location>
</feature>
<proteinExistence type="inferred from homology"/>
<keyword evidence="15" id="KW-1185">Reference proteome</keyword>
<dbReference type="Pfam" id="PF00069">
    <property type="entry name" value="Pkinase"/>
    <property type="match status" value="1"/>
</dbReference>
<evidence type="ECO:0000256" key="7">
    <source>
        <dbReference type="ARBA" id="ARBA00022777"/>
    </source>
</evidence>
<dbReference type="FunFam" id="1.10.510.10:FF:000046">
    <property type="entry name" value="probable serine/threonine-protein kinase WNK9"/>
    <property type="match status" value="1"/>
</dbReference>
<evidence type="ECO:0000256" key="4">
    <source>
        <dbReference type="ARBA" id="ARBA00022527"/>
    </source>
</evidence>
<evidence type="ECO:0000259" key="13">
    <source>
        <dbReference type="PROSITE" id="PS50011"/>
    </source>
</evidence>
<comment type="caution">
    <text evidence="14">The sequence shown here is derived from an EMBL/GenBank/DDBJ whole genome shotgun (WGS) entry which is preliminary data.</text>
</comment>
<dbReference type="AlphaFoldDB" id="A0AAV6K004"/>
<evidence type="ECO:0000313" key="14">
    <source>
        <dbReference type="EMBL" id="KAG5545752.1"/>
    </source>
</evidence>
<dbReference type="SUPFAM" id="SSF56112">
    <property type="entry name" value="Protein kinase-like (PK-like)"/>
    <property type="match status" value="1"/>
</dbReference>
<evidence type="ECO:0000256" key="8">
    <source>
        <dbReference type="ARBA" id="ARBA00022840"/>
    </source>
</evidence>
<keyword evidence="4" id="KW-0723">Serine/threonine-protein kinase</keyword>
<dbReference type="PANTHER" id="PTHR12940">
    <property type="entry name" value="ES-2 PROTEIN - RELATED"/>
    <property type="match status" value="1"/>
</dbReference>
<dbReference type="PROSITE" id="PS50011">
    <property type="entry name" value="PROTEIN_KINASE_DOM"/>
    <property type="match status" value="1"/>
</dbReference>
<name>A0AAV6K004_9ERIC</name>
<organism evidence="14 15">
    <name type="scientific">Rhododendron griersonianum</name>
    <dbReference type="NCBI Taxonomy" id="479676"/>
    <lineage>
        <taxon>Eukaryota</taxon>
        <taxon>Viridiplantae</taxon>
        <taxon>Streptophyta</taxon>
        <taxon>Embryophyta</taxon>
        <taxon>Tracheophyta</taxon>
        <taxon>Spermatophyta</taxon>
        <taxon>Magnoliopsida</taxon>
        <taxon>eudicotyledons</taxon>
        <taxon>Gunneridae</taxon>
        <taxon>Pentapetalae</taxon>
        <taxon>asterids</taxon>
        <taxon>Ericales</taxon>
        <taxon>Ericaceae</taxon>
        <taxon>Ericoideae</taxon>
        <taxon>Rhodoreae</taxon>
        <taxon>Rhododendron</taxon>
    </lineage>
</organism>
<protein>
    <recommendedName>
        <fullName evidence="3">non-specific serine/threonine protein kinase</fullName>
        <ecNumber evidence="3">2.7.11.1</ecNumber>
    </recommendedName>
</protein>
<gene>
    <name evidence="14" type="ORF">RHGRI_018043</name>
</gene>
<keyword evidence="6" id="KW-0547">Nucleotide-binding</keyword>
<evidence type="ECO:0000256" key="2">
    <source>
        <dbReference type="ARBA" id="ARBA00009072"/>
    </source>
</evidence>
<comment type="similarity">
    <text evidence="2">Belongs to the ESS2 family.</text>
</comment>
<feature type="compositionally biased region" description="Low complexity" evidence="12">
    <location>
        <begin position="1"/>
        <end position="22"/>
    </location>
</feature>
<feature type="domain" description="Protein kinase" evidence="13">
    <location>
        <begin position="607"/>
        <end position="865"/>
    </location>
</feature>
<sequence>MLLSPGHSPRHLSSPSPSLSLSEKQNPITPSTSNKTPKTHPSVLDEDTYVAAIEKIIERDFFPDIPKLRDRLDWLEAVRSRDPVQIRDAQLKILERRQGKAPSEGNKIRTPGSTFFRNTTPFELDKTPGIESNENLGSLGEVNDGPIDASLSLDEFFRRYTSEDNDSFSKIMEKVNRKRKERCELGEKEGVGLIEDAKKERFITDGYGTSDQPLSTLEGWNYTAKNLLMYNPSDKGEVALTEEERAERLKYLTKEINRPNTRFHGKMMDSRPKEDDTVAVLYTPIPGGTPNPFSLSDREGDKLKRYDLEDLRKTPNPYYVESSKEGDNGYKYVRTPSPAPGVDGSPFITWGEIEGTPLRLEPEDTPIGIGGSGDGPHFRIPLPPTRDAKAHSLSREAARKLRDRSKMFQKPPLPSPVRGGSASPSTRTLSPAAQKFVRNAIAKSSHSVDESLRASYRGASPGAGTPKAGRSISRFGRDGSVDSRSPSVGEGLNPPCNVHPRDWGTTRRLTWIMLFDIALGRVYDDGEVSVIIADYSTWALLFFSCDLIRDFCDQEFYFFPLVFAWCFFPTPGTIPERRTLDMLSESPESSDQDKEPFVEVDPSGRFGRYSDLLGAGAVKKVYRAFDQWEGTDVAWNQVQLGRFSNDPSVIKRLQAEIALLKSLKNEYIIVLYSFWRDDEHYTLNFITEACTSGNLRDYRKKHCHVSMKALRKWSRQILKGLDYLHTHDPCIIHRDLNCSNIFINGNIGKVKIGDLGLAAIVDETHHAHSVLGTPEYMAPELYEEDYTELVDIYSFGMCMLEMATLEIPYSECDSIAKIYKKVTAGVQPQALKKVSDPELKAFIKKCIGQPRARPSAADLMKDPFLSEYNEEEVPISKF</sequence>
<dbReference type="Pfam" id="PF09751">
    <property type="entry name" value="Es2"/>
    <property type="match status" value="1"/>
</dbReference>
<dbReference type="EC" id="2.7.11.1" evidence="3"/>
<feature type="region of interest" description="Disordered" evidence="12">
    <location>
        <begin position="1"/>
        <end position="45"/>
    </location>
</feature>
<evidence type="ECO:0000256" key="3">
    <source>
        <dbReference type="ARBA" id="ARBA00012513"/>
    </source>
</evidence>
<feature type="region of interest" description="Disordered" evidence="12">
    <location>
        <begin position="383"/>
        <end position="429"/>
    </location>
</feature>
<evidence type="ECO:0000256" key="6">
    <source>
        <dbReference type="ARBA" id="ARBA00022741"/>
    </source>
</evidence>
<comment type="catalytic activity">
    <reaction evidence="11">
        <text>L-seryl-[protein] + ATP = O-phospho-L-seryl-[protein] + ADP + H(+)</text>
        <dbReference type="Rhea" id="RHEA:17989"/>
        <dbReference type="Rhea" id="RHEA-COMP:9863"/>
        <dbReference type="Rhea" id="RHEA-COMP:11604"/>
        <dbReference type="ChEBI" id="CHEBI:15378"/>
        <dbReference type="ChEBI" id="CHEBI:29999"/>
        <dbReference type="ChEBI" id="CHEBI:30616"/>
        <dbReference type="ChEBI" id="CHEBI:83421"/>
        <dbReference type="ChEBI" id="CHEBI:456216"/>
        <dbReference type="EC" id="2.7.11.1"/>
    </reaction>
</comment>
<dbReference type="PANTHER" id="PTHR12940:SF0">
    <property type="entry name" value="SPLICING FACTOR ESS-2 HOMOLOG"/>
    <property type="match status" value="1"/>
</dbReference>
<feature type="compositionally biased region" description="Polar residues" evidence="12">
    <location>
        <begin position="23"/>
        <end position="36"/>
    </location>
</feature>
<evidence type="ECO:0000313" key="15">
    <source>
        <dbReference type="Proteomes" id="UP000823749"/>
    </source>
</evidence>
<dbReference type="GO" id="GO:0071013">
    <property type="term" value="C:catalytic step 2 spliceosome"/>
    <property type="evidence" value="ECO:0007669"/>
    <property type="project" value="TreeGrafter"/>
</dbReference>
<dbReference type="GO" id="GO:0005524">
    <property type="term" value="F:ATP binding"/>
    <property type="evidence" value="ECO:0007669"/>
    <property type="project" value="UniProtKB-KW"/>
</dbReference>
<dbReference type="InterPro" id="IPR011009">
    <property type="entry name" value="Kinase-like_dom_sf"/>
</dbReference>